<dbReference type="InterPro" id="IPR051788">
    <property type="entry name" value="MFS_Transporter"/>
</dbReference>
<dbReference type="InterPro" id="IPR016181">
    <property type="entry name" value="Acyl_CoA_acyltransferase"/>
</dbReference>
<organism evidence="8 9">
    <name type="scientific">Aspergillus oryzae</name>
    <name type="common">Yellow koji mold</name>
    <dbReference type="NCBI Taxonomy" id="5062"/>
    <lineage>
        <taxon>Eukaryota</taxon>
        <taxon>Fungi</taxon>
        <taxon>Dikarya</taxon>
        <taxon>Ascomycota</taxon>
        <taxon>Pezizomycotina</taxon>
        <taxon>Eurotiomycetes</taxon>
        <taxon>Eurotiomycetidae</taxon>
        <taxon>Eurotiales</taxon>
        <taxon>Aspergillaceae</taxon>
        <taxon>Aspergillus</taxon>
        <taxon>Aspergillus subgen. Circumdati</taxon>
    </lineage>
</organism>
<evidence type="ECO:0000256" key="3">
    <source>
        <dbReference type="ARBA" id="ARBA00022989"/>
    </source>
</evidence>
<dbReference type="AlphaFoldDB" id="A0A1S9DRE8"/>
<feature type="transmembrane region" description="Helical" evidence="6">
    <location>
        <begin position="435"/>
        <end position="455"/>
    </location>
</feature>
<feature type="transmembrane region" description="Helical" evidence="6">
    <location>
        <begin position="299"/>
        <end position="320"/>
    </location>
</feature>
<dbReference type="InterPro" id="IPR000182">
    <property type="entry name" value="GNAT_dom"/>
</dbReference>
<evidence type="ECO:0000313" key="9">
    <source>
        <dbReference type="Proteomes" id="UP000190312"/>
    </source>
</evidence>
<dbReference type="FunFam" id="1.20.1250.20:FF:000286">
    <property type="entry name" value="MFS efflux transporter"/>
    <property type="match status" value="1"/>
</dbReference>
<sequence>MTDQNAPNTQSNRIQIRVEPITTPADFNRFFEIAALTFGHQVQDGVWCAMNPGWDTPEGRSSGSARLAARWSTTTKDRQGNPNTIFLKAVLGDGSADEGKIVGVAIWEQASMVDGYGQAPATEMDNAHLEAVYPNQPGEQRYLRQVDLSLRRRRLEVIREIATSASPAVMVLDLCVVDPSFQRLGIATRLVEWGLREAKARGGLEAVLEASSMGRHVYRKLGFEQEGGEFIYDVDEEFRHREQPSNVFMRTVLSPGDLLISTPQTLVTLLVAAFLLLGFGMAMSIAMNNAFCANLHNSTTALGCISGAYGIGGVISPLFATLMVSHDIRWTYFHTITLAMSVANLLLSSFAFRNYEDNATMVSQRAPDSAIPPMTSNNDHSPSRLQMFKKAIQDRTTILGSLFIFAYQGAEVSVSDWIVSFLISYRGGDSRRVGYVSAGFWAGITLGQFLIVYPAHRIGEKIVVGLLVVGAIGFQLMTWLIPNIIGEAVAVAILGLLLGPLYPCSTAAFAKLLPRSMQLVSLGFISAPGSSGGAVFPFLTGILAQSMGTMVLHPICLVLRTRKRALASHDDSGEDAAVTTPKIGNGQIGKDPPRHFRFVQGGKRDRKRRKVVQPRTTAHAEIEAKAVNPPQPVDVVHNEVSPHGDDESSIDLAALAQSEHLFDPPDAFHHHNTIDIPTPQDYFASLLQSSSSAFPFETPSMMERTSREGLSGLGLEDAFQDGLSFISSDMGPVEGLVSTLRAPTLEAVNGAGPGPSQPLGNQHEALLQMYDTEFRVLPTTSDTALNPFRCREPLSQGSRLLFHSILALCCRHLSQITGTPSSEEREHRNQAFKLLENALQSDQLARRGLTLLDPLLVLFTLDCTLSASGRWSTYLTRAHSLLEACGGPPALDNALIRSQVAMILWWDATLALVSRQGTVFSQSYLDHLIHSEKKDKWSFYDLTGCPSDLVVIIFKLAELAHQSTIASSMEWLTFNLNPIVQIEEQLRSWMHPSFAAPSYNQTNPSVDDGTRTHPLDEDTVHAHQDRHHCAEAWRHALLLYIDRLFRWDRSQIRPLSIPCLARLTLNHVKCCRRTSQTQKQLLLPVFLAGSETGDEEMRDMARGYCRWWSERSRYNMFQSVPVLLEDIWNGDTWWGDVVDEKTKGASSAEGSNVQFLFG</sequence>
<dbReference type="VEuPathDB" id="FungiDB:AO090012000894"/>
<reference evidence="8 9" key="1">
    <citation type="submission" date="2016-10" db="EMBL/GenBank/DDBJ databases">
        <title>Genome sequencing of Aspergillus oryzae BCC7051.</title>
        <authorList>
            <person name="Thammarongtham C."/>
            <person name="Vorapreeda T."/>
            <person name="Nookaew I."/>
            <person name="Srisuk T."/>
            <person name="Land M."/>
            <person name="Jeennor S."/>
            <person name="Laoteng K."/>
        </authorList>
    </citation>
    <scope>NUCLEOTIDE SEQUENCE [LARGE SCALE GENOMIC DNA]</scope>
    <source>
        <strain evidence="8 9">BCC7051</strain>
    </source>
</reference>
<evidence type="ECO:0000256" key="4">
    <source>
        <dbReference type="ARBA" id="ARBA00023136"/>
    </source>
</evidence>
<evidence type="ECO:0000256" key="5">
    <source>
        <dbReference type="SAM" id="MobiDB-lite"/>
    </source>
</evidence>
<dbReference type="InterPro" id="IPR011701">
    <property type="entry name" value="MFS"/>
</dbReference>
<dbReference type="InterPro" id="IPR021858">
    <property type="entry name" value="Fun_TF"/>
</dbReference>
<dbReference type="SUPFAM" id="SSF55729">
    <property type="entry name" value="Acyl-CoA N-acyltransferases (Nat)"/>
    <property type="match status" value="1"/>
</dbReference>
<dbReference type="PANTHER" id="PTHR23514">
    <property type="entry name" value="BYPASS OF STOP CODON PROTEIN 6"/>
    <property type="match status" value="1"/>
</dbReference>
<evidence type="ECO:0000259" key="7">
    <source>
        <dbReference type="PROSITE" id="PS51186"/>
    </source>
</evidence>
<dbReference type="VEuPathDB" id="FungiDB:AO090012000893"/>
<protein>
    <recommendedName>
        <fullName evidence="7">N-acetyltransferase domain-containing protein</fullName>
    </recommendedName>
</protein>
<feature type="transmembrane region" description="Helical" evidence="6">
    <location>
        <begin position="462"/>
        <end position="482"/>
    </location>
</feature>
<dbReference type="InterPro" id="IPR036259">
    <property type="entry name" value="MFS_trans_sf"/>
</dbReference>
<comment type="subcellular location">
    <subcellularLocation>
        <location evidence="1">Membrane</location>
        <topology evidence="1">Multi-pass membrane protein</topology>
    </subcellularLocation>
</comment>
<evidence type="ECO:0000256" key="1">
    <source>
        <dbReference type="ARBA" id="ARBA00004141"/>
    </source>
</evidence>
<dbReference type="Pfam" id="PF00583">
    <property type="entry name" value="Acetyltransf_1"/>
    <property type="match status" value="1"/>
</dbReference>
<dbReference type="GO" id="GO:0016020">
    <property type="term" value="C:membrane"/>
    <property type="evidence" value="ECO:0007669"/>
    <property type="project" value="UniProtKB-SubCell"/>
</dbReference>
<keyword evidence="3 6" id="KW-1133">Transmembrane helix</keyword>
<dbReference type="VEuPathDB" id="FungiDB:AO090012000897"/>
<dbReference type="VEuPathDB" id="FungiDB:AO090012000896"/>
<dbReference type="eggNOG" id="ENOG502QSZ7">
    <property type="taxonomic scope" value="Eukaryota"/>
</dbReference>
<dbReference type="PROSITE" id="PS51186">
    <property type="entry name" value="GNAT"/>
    <property type="match status" value="1"/>
</dbReference>
<proteinExistence type="predicted"/>
<name>A0A1S9DRE8_ASPOZ</name>
<gene>
    <name evidence="8" type="ORF">OAory_01080300</name>
</gene>
<dbReference type="Pfam" id="PF11951">
    <property type="entry name" value="Fungal_trans_2"/>
    <property type="match status" value="1"/>
</dbReference>
<dbReference type="GO" id="GO:0016747">
    <property type="term" value="F:acyltransferase activity, transferring groups other than amino-acyl groups"/>
    <property type="evidence" value="ECO:0007669"/>
    <property type="project" value="InterPro"/>
</dbReference>
<feature type="transmembrane region" description="Helical" evidence="6">
    <location>
        <begin position="522"/>
        <end position="544"/>
    </location>
</feature>
<dbReference type="OrthoDB" id="2015447at2759"/>
<dbReference type="Gene3D" id="3.40.630.30">
    <property type="match status" value="1"/>
</dbReference>
<dbReference type="Proteomes" id="UP000190312">
    <property type="component" value="Unassembled WGS sequence"/>
</dbReference>
<dbReference type="SUPFAM" id="SSF103473">
    <property type="entry name" value="MFS general substrate transporter"/>
    <property type="match status" value="1"/>
</dbReference>
<dbReference type="Pfam" id="PF07690">
    <property type="entry name" value="MFS_1"/>
    <property type="match status" value="1"/>
</dbReference>
<feature type="transmembrane region" description="Helical" evidence="6">
    <location>
        <begin position="488"/>
        <end position="510"/>
    </location>
</feature>
<feature type="transmembrane region" description="Helical" evidence="6">
    <location>
        <begin position="266"/>
        <end position="287"/>
    </location>
</feature>
<feature type="domain" description="N-acetyltransferase" evidence="7">
    <location>
        <begin position="100"/>
        <end position="254"/>
    </location>
</feature>
<evidence type="ECO:0000256" key="2">
    <source>
        <dbReference type="ARBA" id="ARBA00022692"/>
    </source>
</evidence>
<dbReference type="Gene3D" id="1.20.1250.20">
    <property type="entry name" value="MFS general substrate transporter like domains"/>
    <property type="match status" value="2"/>
</dbReference>
<feature type="region of interest" description="Disordered" evidence="5">
    <location>
        <begin position="569"/>
        <end position="595"/>
    </location>
</feature>
<accession>A0A1S9DRE8</accession>
<feature type="transmembrane region" description="Helical" evidence="6">
    <location>
        <begin position="397"/>
        <end position="423"/>
    </location>
</feature>
<evidence type="ECO:0000313" key="8">
    <source>
        <dbReference type="EMBL" id="OOO11560.1"/>
    </source>
</evidence>
<keyword evidence="4 6" id="KW-0472">Membrane</keyword>
<evidence type="ECO:0000256" key="6">
    <source>
        <dbReference type="SAM" id="Phobius"/>
    </source>
</evidence>
<dbReference type="CDD" id="cd04301">
    <property type="entry name" value="NAT_SF"/>
    <property type="match status" value="1"/>
</dbReference>
<comment type="caution">
    <text evidence="8">The sequence shown here is derived from an EMBL/GenBank/DDBJ whole genome shotgun (WGS) entry which is preliminary data.</text>
</comment>
<dbReference type="PANTHER" id="PTHR23514:SF6">
    <property type="entry name" value="MAJOR FACILITATOR SUPERFAMILY (MFS) PROFILE DOMAIN-CONTAINING PROTEIN"/>
    <property type="match status" value="1"/>
</dbReference>
<dbReference type="EMBL" id="MKZY01000003">
    <property type="protein sequence ID" value="OOO11560.1"/>
    <property type="molecule type" value="Genomic_DNA"/>
</dbReference>
<dbReference type="GO" id="GO:0022857">
    <property type="term" value="F:transmembrane transporter activity"/>
    <property type="evidence" value="ECO:0007669"/>
    <property type="project" value="InterPro"/>
</dbReference>
<keyword evidence="2 6" id="KW-0812">Transmembrane</keyword>
<feature type="transmembrane region" description="Helical" evidence="6">
    <location>
        <begin position="332"/>
        <end position="352"/>
    </location>
</feature>